<feature type="region of interest" description="Disordered" evidence="1">
    <location>
        <begin position="63"/>
        <end position="82"/>
    </location>
</feature>
<feature type="region of interest" description="Disordered" evidence="1">
    <location>
        <begin position="1"/>
        <end position="36"/>
    </location>
</feature>
<comment type="caution">
    <text evidence="2">The sequence shown here is derived from an EMBL/GenBank/DDBJ whole genome shotgun (WGS) entry which is preliminary data.</text>
</comment>
<evidence type="ECO:0000313" key="3">
    <source>
        <dbReference type="Proteomes" id="UP001597326"/>
    </source>
</evidence>
<accession>A0ABW4RVX2</accession>
<proteinExistence type="predicted"/>
<keyword evidence="3" id="KW-1185">Reference proteome</keyword>
<reference evidence="3" key="1">
    <citation type="journal article" date="2019" name="Int. J. Syst. Evol. Microbiol.">
        <title>The Global Catalogue of Microorganisms (GCM) 10K type strain sequencing project: providing services to taxonomists for standard genome sequencing and annotation.</title>
        <authorList>
            <consortium name="The Broad Institute Genomics Platform"/>
            <consortium name="The Broad Institute Genome Sequencing Center for Infectious Disease"/>
            <person name="Wu L."/>
            <person name="Ma J."/>
        </authorList>
    </citation>
    <scope>NUCLEOTIDE SEQUENCE [LARGE SCALE GENOMIC DNA]</scope>
    <source>
        <strain evidence="3">CAIM 431</strain>
    </source>
</reference>
<organism evidence="2 3">
    <name type="scientific">Luteococcus peritonei</name>
    <dbReference type="NCBI Taxonomy" id="88874"/>
    <lineage>
        <taxon>Bacteria</taxon>
        <taxon>Bacillati</taxon>
        <taxon>Actinomycetota</taxon>
        <taxon>Actinomycetes</taxon>
        <taxon>Propionibacteriales</taxon>
        <taxon>Propionibacteriaceae</taxon>
        <taxon>Luteococcus</taxon>
    </lineage>
</organism>
<gene>
    <name evidence="2" type="ORF">ACFSCS_09810</name>
</gene>
<dbReference type="Proteomes" id="UP001597326">
    <property type="component" value="Unassembled WGS sequence"/>
</dbReference>
<evidence type="ECO:0000313" key="2">
    <source>
        <dbReference type="EMBL" id="MFD1890471.1"/>
    </source>
</evidence>
<dbReference type="EMBL" id="JBHUFZ010000020">
    <property type="protein sequence ID" value="MFD1890471.1"/>
    <property type="molecule type" value="Genomic_DNA"/>
</dbReference>
<sequence length="82" mass="8135">MIAKVATTASQPTIRRRGAAPTTAVHSATSTQTAGTVTTACCSTSPKEIDASACEATRASAVPATSRPTAVEASASTTVLAR</sequence>
<evidence type="ECO:0000256" key="1">
    <source>
        <dbReference type="SAM" id="MobiDB-lite"/>
    </source>
</evidence>
<dbReference type="RefSeq" id="WP_343873575.1">
    <property type="nucleotide sequence ID" value="NZ_BAAAIX010000017.1"/>
</dbReference>
<name>A0ABW4RVX2_9ACTN</name>
<protein>
    <submittedName>
        <fullName evidence="2">Uncharacterized protein</fullName>
    </submittedName>
</protein>